<evidence type="ECO:0000313" key="2">
    <source>
        <dbReference type="EMBL" id="KAJ1215907.1"/>
    </source>
</evidence>
<feature type="region of interest" description="Disordered" evidence="1">
    <location>
        <begin position="73"/>
        <end position="102"/>
    </location>
</feature>
<comment type="caution">
    <text evidence="2">The sequence shown here is derived from an EMBL/GenBank/DDBJ whole genome shotgun (WGS) entry which is preliminary data.</text>
</comment>
<gene>
    <name evidence="2" type="ORF">NDU88_003514</name>
</gene>
<sequence>MENGVTPTPQDQIPMPQVKENMDKLDTMLKEIRDSRLAIENGLEKLRITHDQKTHFFDSPDLVCTWLDENFPHSRAEEQNSGPHAKQLPQPRRDKRNKAQMLRKRTGPTLCQALEGQNKALQTAGSLREMNSSPCVTASSVDSMAASDSEGSLALFPNITPQIARDF</sequence>
<accession>A0AAV7WSJ9</accession>
<organism evidence="2 3">
    <name type="scientific">Pleurodeles waltl</name>
    <name type="common">Iberian ribbed newt</name>
    <dbReference type="NCBI Taxonomy" id="8319"/>
    <lineage>
        <taxon>Eukaryota</taxon>
        <taxon>Metazoa</taxon>
        <taxon>Chordata</taxon>
        <taxon>Craniata</taxon>
        <taxon>Vertebrata</taxon>
        <taxon>Euteleostomi</taxon>
        <taxon>Amphibia</taxon>
        <taxon>Batrachia</taxon>
        <taxon>Caudata</taxon>
        <taxon>Salamandroidea</taxon>
        <taxon>Salamandridae</taxon>
        <taxon>Pleurodelinae</taxon>
        <taxon>Pleurodeles</taxon>
    </lineage>
</organism>
<keyword evidence="3" id="KW-1185">Reference proteome</keyword>
<dbReference type="EMBL" id="JANPWB010000001">
    <property type="protein sequence ID" value="KAJ1215907.1"/>
    <property type="molecule type" value="Genomic_DNA"/>
</dbReference>
<proteinExistence type="predicted"/>
<evidence type="ECO:0000313" key="3">
    <source>
        <dbReference type="Proteomes" id="UP001066276"/>
    </source>
</evidence>
<name>A0AAV7WSJ9_PLEWA</name>
<protein>
    <submittedName>
        <fullName evidence="2">Uncharacterized protein</fullName>
    </submittedName>
</protein>
<evidence type="ECO:0000256" key="1">
    <source>
        <dbReference type="SAM" id="MobiDB-lite"/>
    </source>
</evidence>
<reference evidence="2" key="1">
    <citation type="journal article" date="2022" name="bioRxiv">
        <title>Sequencing and chromosome-scale assembly of the giantPleurodeles waltlgenome.</title>
        <authorList>
            <person name="Brown T."/>
            <person name="Elewa A."/>
            <person name="Iarovenko S."/>
            <person name="Subramanian E."/>
            <person name="Araus A.J."/>
            <person name="Petzold A."/>
            <person name="Susuki M."/>
            <person name="Suzuki K.-i.T."/>
            <person name="Hayashi T."/>
            <person name="Toyoda A."/>
            <person name="Oliveira C."/>
            <person name="Osipova E."/>
            <person name="Leigh N.D."/>
            <person name="Simon A."/>
            <person name="Yun M.H."/>
        </authorList>
    </citation>
    <scope>NUCLEOTIDE SEQUENCE</scope>
    <source>
        <strain evidence="2">20211129_DDA</strain>
        <tissue evidence="2">Liver</tissue>
    </source>
</reference>
<dbReference type="AlphaFoldDB" id="A0AAV7WSJ9"/>
<dbReference type="Proteomes" id="UP001066276">
    <property type="component" value="Chromosome 1_1"/>
</dbReference>
<feature type="compositionally biased region" description="Basic residues" evidence="1">
    <location>
        <begin position="93"/>
        <end position="102"/>
    </location>
</feature>